<dbReference type="InterPro" id="IPR036397">
    <property type="entry name" value="RNaseH_sf"/>
</dbReference>
<dbReference type="Gene3D" id="3.30.420.10">
    <property type="entry name" value="Ribonuclease H-like superfamily/Ribonuclease H"/>
    <property type="match status" value="1"/>
</dbReference>
<accession>A0A4V3CVV4</accession>
<organism evidence="2 3">
    <name type="scientific">Oharaeibacter diazotrophicus</name>
    <dbReference type="NCBI Taxonomy" id="1920512"/>
    <lineage>
        <taxon>Bacteria</taxon>
        <taxon>Pseudomonadati</taxon>
        <taxon>Pseudomonadota</taxon>
        <taxon>Alphaproteobacteria</taxon>
        <taxon>Hyphomicrobiales</taxon>
        <taxon>Pleomorphomonadaceae</taxon>
        <taxon>Oharaeibacter</taxon>
    </lineage>
</organism>
<dbReference type="PANTHER" id="PTHR47515:SF1">
    <property type="entry name" value="BLR2054 PROTEIN"/>
    <property type="match status" value="1"/>
</dbReference>
<dbReference type="InterPro" id="IPR012337">
    <property type="entry name" value="RNaseH-like_sf"/>
</dbReference>
<evidence type="ECO:0000259" key="1">
    <source>
        <dbReference type="PROSITE" id="PS50994"/>
    </source>
</evidence>
<reference evidence="2 3" key="1">
    <citation type="submission" date="2019-03" db="EMBL/GenBank/DDBJ databases">
        <title>Genomic Encyclopedia of Type Strains, Phase IV (KMG-IV): sequencing the most valuable type-strain genomes for metagenomic binning, comparative biology and taxonomic classification.</title>
        <authorList>
            <person name="Goeker M."/>
        </authorList>
    </citation>
    <scope>NUCLEOTIDE SEQUENCE [LARGE SCALE GENOMIC DNA]</scope>
    <source>
        <strain evidence="2 3">DSM 102969</strain>
    </source>
</reference>
<dbReference type="Pfam" id="PF13683">
    <property type="entry name" value="rve_3"/>
    <property type="match status" value="1"/>
</dbReference>
<dbReference type="SUPFAM" id="SSF53098">
    <property type="entry name" value="Ribonuclease H-like"/>
    <property type="match status" value="1"/>
</dbReference>
<dbReference type="PROSITE" id="PS50994">
    <property type="entry name" value="INTEGRASE"/>
    <property type="match status" value="1"/>
</dbReference>
<comment type="caution">
    <text evidence="2">The sequence shown here is derived from an EMBL/GenBank/DDBJ whole genome shotgun (WGS) entry which is preliminary data.</text>
</comment>
<dbReference type="NCBIfam" id="NF033516">
    <property type="entry name" value="transpos_IS3"/>
    <property type="match status" value="1"/>
</dbReference>
<evidence type="ECO:0000313" key="3">
    <source>
        <dbReference type="Proteomes" id="UP000294547"/>
    </source>
</evidence>
<dbReference type="Pfam" id="PF13276">
    <property type="entry name" value="HTH_21"/>
    <property type="match status" value="1"/>
</dbReference>
<dbReference type="InterPro" id="IPR048020">
    <property type="entry name" value="Transpos_IS3"/>
</dbReference>
<evidence type="ECO:0000313" key="2">
    <source>
        <dbReference type="EMBL" id="TDP83928.1"/>
    </source>
</evidence>
<gene>
    <name evidence="2" type="ORF">EDD54_2528</name>
</gene>
<dbReference type="InterPro" id="IPR001584">
    <property type="entry name" value="Integrase_cat-core"/>
</dbReference>
<feature type="domain" description="Integrase catalytic" evidence="1">
    <location>
        <begin position="105"/>
        <end position="273"/>
    </location>
</feature>
<dbReference type="InterPro" id="IPR025948">
    <property type="entry name" value="HTH-like_dom"/>
</dbReference>
<dbReference type="GO" id="GO:0015074">
    <property type="term" value="P:DNA integration"/>
    <property type="evidence" value="ECO:0007669"/>
    <property type="project" value="InterPro"/>
</dbReference>
<sequence>MKAVTDALGVARSNVAERVRRSRPKRGPQTRDGDLELCAEIRRLVDARPTYGYRRIAALLRRERAAAGLPTVNAKRVYRLMKKLGLLLARHTGRRRAREHDGQVATLRSNVRWCSDGLEFTCWNGEVVRVAFVLDCHDREIIGWTATTAGLSGEMIRDMMVQSVETRFGAPRAPHRVQWLSDNGSIYVAAKTIDIALALNLDPCFTPVESPESNGMAEAFVKTFKRDYVRVNPIPTAAHAIAAIPTWMDDYNDVHPHSRLGYRSPREFIRAMSKPAECPV</sequence>
<dbReference type="PANTHER" id="PTHR47515">
    <property type="entry name" value="LOW CALCIUM RESPONSE LOCUS PROTEIN T"/>
    <property type="match status" value="1"/>
</dbReference>
<name>A0A4V3CVV4_9HYPH</name>
<dbReference type="GO" id="GO:0003676">
    <property type="term" value="F:nucleic acid binding"/>
    <property type="evidence" value="ECO:0007669"/>
    <property type="project" value="InterPro"/>
</dbReference>
<dbReference type="AlphaFoldDB" id="A0A4V3CVV4"/>
<proteinExistence type="predicted"/>
<keyword evidence="3" id="KW-1185">Reference proteome</keyword>
<dbReference type="EMBL" id="SNXY01000008">
    <property type="protein sequence ID" value="TDP83928.1"/>
    <property type="molecule type" value="Genomic_DNA"/>
</dbReference>
<dbReference type="Proteomes" id="UP000294547">
    <property type="component" value="Unassembled WGS sequence"/>
</dbReference>
<protein>
    <submittedName>
        <fullName evidence="2">Transposase InsO family protein</fullName>
    </submittedName>
</protein>